<feature type="binding site" evidence="2">
    <location>
        <position position="58"/>
    </location>
    <ligand>
        <name>substrate</name>
    </ligand>
</feature>
<feature type="active site" evidence="1">
    <location>
        <position position="42"/>
    </location>
</feature>
<sequence>MELETGQEYSVEHTVSENDTALAHKSGGLAVYATPAMAALMEEAAYLLLRECGFESVGTQLNISHTRACLCGAVVKAVAKVAGIEGRKVTFRVEACDSKGPIGEGDHTRYVIDPEKFMSKLQ</sequence>
<name>A0A9D9DQM6_9BACT</name>
<feature type="active site" evidence="1">
    <location>
        <position position="65"/>
    </location>
</feature>
<dbReference type="PANTHER" id="PTHR36934:SF1">
    <property type="entry name" value="THIOESTERASE DOMAIN-CONTAINING PROTEIN"/>
    <property type="match status" value="1"/>
</dbReference>
<evidence type="ECO:0000313" key="5">
    <source>
        <dbReference type="Proteomes" id="UP000823635"/>
    </source>
</evidence>
<dbReference type="Gene3D" id="3.10.129.10">
    <property type="entry name" value="Hotdog Thioesterase"/>
    <property type="match status" value="1"/>
</dbReference>
<reference evidence="4" key="1">
    <citation type="submission" date="2020-10" db="EMBL/GenBank/DDBJ databases">
        <authorList>
            <person name="Gilroy R."/>
        </authorList>
    </citation>
    <scope>NUCLEOTIDE SEQUENCE</scope>
    <source>
        <strain evidence="4">15467</strain>
    </source>
</reference>
<proteinExistence type="predicted"/>
<evidence type="ECO:0000256" key="1">
    <source>
        <dbReference type="PIRSR" id="PIRSR014972-1"/>
    </source>
</evidence>
<dbReference type="Proteomes" id="UP000823635">
    <property type="component" value="Unassembled WGS sequence"/>
</dbReference>
<feature type="domain" description="Fluoroacetyl-CoA-specific thioesterase-like" evidence="3">
    <location>
        <begin position="15"/>
        <end position="114"/>
    </location>
</feature>
<gene>
    <name evidence="4" type="ORF">IAC68_05850</name>
</gene>
<dbReference type="Pfam" id="PF22636">
    <property type="entry name" value="FlK"/>
    <property type="match status" value="1"/>
</dbReference>
<dbReference type="AlphaFoldDB" id="A0A9D9DQM6"/>
<evidence type="ECO:0000256" key="2">
    <source>
        <dbReference type="PIRSR" id="PIRSR014972-2"/>
    </source>
</evidence>
<protein>
    <recommendedName>
        <fullName evidence="3">Fluoroacetyl-CoA-specific thioesterase-like domain-containing protein</fullName>
    </recommendedName>
</protein>
<dbReference type="InterPro" id="IPR029069">
    <property type="entry name" value="HotDog_dom_sf"/>
</dbReference>
<evidence type="ECO:0000313" key="4">
    <source>
        <dbReference type="EMBL" id="MBO8429434.1"/>
    </source>
</evidence>
<dbReference type="EMBL" id="JADINB010000129">
    <property type="protein sequence ID" value="MBO8429434.1"/>
    <property type="molecule type" value="Genomic_DNA"/>
</dbReference>
<dbReference type="InterPro" id="IPR025540">
    <property type="entry name" value="FlK"/>
</dbReference>
<dbReference type="PANTHER" id="PTHR36934">
    <property type="entry name" value="BLR0278 PROTEIN"/>
    <property type="match status" value="1"/>
</dbReference>
<feature type="binding site" evidence="2">
    <location>
        <position position="58"/>
    </location>
    <ligand>
        <name>CoA</name>
        <dbReference type="ChEBI" id="CHEBI:57287"/>
    </ligand>
</feature>
<evidence type="ECO:0000259" key="3">
    <source>
        <dbReference type="Pfam" id="PF22636"/>
    </source>
</evidence>
<feature type="binding site" evidence="2">
    <location>
        <position position="109"/>
    </location>
    <ligand>
        <name>substrate</name>
    </ligand>
</feature>
<comment type="caution">
    <text evidence="4">The sequence shown here is derived from an EMBL/GenBank/DDBJ whole genome shotgun (WGS) entry which is preliminary data.</text>
</comment>
<organism evidence="4 5">
    <name type="scientific">Candidatus Egerieousia excrementavium</name>
    <dbReference type="NCBI Taxonomy" id="2840778"/>
    <lineage>
        <taxon>Bacteria</taxon>
        <taxon>Pseudomonadati</taxon>
        <taxon>Bacteroidota</taxon>
        <taxon>Bacteroidia</taxon>
        <taxon>Bacteroidales</taxon>
        <taxon>Candidatus Egerieousia</taxon>
    </lineage>
</organism>
<reference evidence="4" key="2">
    <citation type="journal article" date="2021" name="PeerJ">
        <title>Extensive microbial diversity within the chicken gut microbiome revealed by metagenomics and culture.</title>
        <authorList>
            <person name="Gilroy R."/>
            <person name="Ravi A."/>
            <person name="Getino M."/>
            <person name="Pursley I."/>
            <person name="Horton D.L."/>
            <person name="Alikhan N.F."/>
            <person name="Baker D."/>
            <person name="Gharbi K."/>
            <person name="Hall N."/>
            <person name="Watson M."/>
            <person name="Adriaenssens E.M."/>
            <person name="Foster-Nyarko E."/>
            <person name="Jarju S."/>
            <person name="Secka A."/>
            <person name="Antonio M."/>
            <person name="Oren A."/>
            <person name="Chaudhuri R.R."/>
            <person name="La Ragione R."/>
            <person name="Hildebrand F."/>
            <person name="Pallen M.J."/>
        </authorList>
    </citation>
    <scope>NUCLEOTIDE SEQUENCE</scope>
    <source>
        <strain evidence="4">15467</strain>
    </source>
</reference>
<feature type="active site" evidence="1">
    <location>
        <position position="34"/>
    </location>
</feature>
<dbReference type="InterPro" id="IPR054485">
    <property type="entry name" value="FlK-like_dom"/>
</dbReference>
<dbReference type="PIRSF" id="PIRSF014972">
    <property type="entry name" value="FlK"/>
    <property type="match status" value="1"/>
</dbReference>
<accession>A0A9D9DQM6</accession>
<dbReference type="SUPFAM" id="SSF54637">
    <property type="entry name" value="Thioesterase/thiol ester dehydrase-isomerase"/>
    <property type="match status" value="1"/>
</dbReference>